<reference evidence="1" key="2">
    <citation type="journal article" date="2023" name="IMA Fungus">
        <title>Comparative genomic study of the Penicillium genus elucidates a diverse pangenome and 15 lateral gene transfer events.</title>
        <authorList>
            <person name="Petersen C."/>
            <person name="Sorensen T."/>
            <person name="Nielsen M.R."/>
            <person name="Sondergaard T.E."/>
            <person name="Sorensen J.L."/>
            <person name="Fitzpatrick D.A."/>
            <person name="Frisvad J.C."/>
            <person name="Nielsen K.L."/>
        </authorList>
    </citation>
    <scope>NUCLEOTIDE SEQUENCE</scope>
    <source>
        <strain evidence="1">IBT 21472</strain>
    </source>
</reference>
<accession>A0A9W9U2F7</accession>
<gene>
    <name evidence="1" type="ORF">N7476_006937</name>
</gene>
<sequence length="205" mass="23852">MECELPCEDSVFNSRRPFAEPNFRSTRRTTISEAFRYLFEDNCLRSPSWFDSSPISLCESNPMGLTIFDICSHNHLLTISLHAVLHAYINQNLGLLPFQIRNLQATQRPQPPGCKETYRLGTTADLKGIGIIRALSRWREYWVKLHRQLSRDEWTSIGFCKNGYKFYLVLQLIVDKGSIDKLKAMEMQCEDRMETLRALLLDENQ</sequence>
<comment type="caution">
    <text evidence="1">The sequence shown here is derived from an EMBL/GenBank/DDBJ whole genome shotgun (WGS) entry which is preliminary data.</text>
</comment>
<organism evidence="1 2">
    <name type="scientific">Penicillium atrosanguineum</name>
    <dbReference type="NCBI Taxonomy" id="1132637"/>
    <lineage>
        <taxon>Eukaryota</taxon>
        <taxon>Fungi</taxon>
        <taxon>Dikarya</taxon>
        <taxon>Ascomycota</taxon>
        <taxon>Pezizomycotina</taxon>
        <taxon>Eurotiomycetes</taxon>
        <taxon>Eurotiomycetidae</taxon>
        <taxon>Eurotiales</taxon>
        <taxon>Aspergillaceae</taxon>
        <taxon>Penicillium</taxon>
    </lineage>
</organism>
<keyword evidence="2" id="KW-1185">Reference proteome</keyword>
<protein>
    <submittedName>
        <fullName evidence="1">C2H2 finger domain protein</fullName>
    </submittedName>
</protein>
<reference evidence="1" key="1">
    <citation type="submission" date="2022-12" db="EMBL/GenBank/DDBJ databases">
        <authorList>
            <person name="Petersen C."/>
        </authorList>
    </citation>
    <scope>NUCLEOTIDE SEQUENCE</scope>
    <source>
        <strain evidence="1">IBT 21472</strain>
    </source>
</reference>
<evidence type="ECO:0000313" key="1">
    <source>
        <dbReference type="EMBL" id="KAJ5311077.1"/>
    </source>
</evidence>
<evidence type="ECO:0000313" key="2">
    <source>
        <dbReference type="Proteomes" id="UP001147746"/>
    </source>
</evidence>
<name>A0A9W9U2F7_9EURO</name>
<dbReference type="Proteomes" id="UP001147746">
    <property type="component" value="Unassembled WGS sequence"/>
</dbReference>
<dbReference type="AlphaFoldDB" id="A0A9W9U2F7"/>
<proteinExistence type="predicted"/>
<dbReference type="EMBL" id="JAPZBO010000007">
    <property type="protein sequence ID" value="KAJ5311077.1"/>
    <property type="molecule type" value="Genomic_DNA"/>
</dbReference>